<gene>
    <name evidence="1" type="ORF">Cgig2_022771</name>
</gene>
<organism evidence="1 2">
    <name type="scientific">Carnegiea gigantea</name>
    <dbReference type="NCBI Taxonomy" id="171969"/>
    <lineage>
        <taxon>Eukaryota</taxon>
        <taxon>Viridiplantae</taxon>
        <taxon>Streptophyta</taxon>
        <taxon>Embryophyta</taxon>
        <taxon>Tracheophyta</taxon>
        <taxon>Spermatophyta</taxon>
        <taxon>Magnoliopsida</taxon>
        <taxon>eudicotyledons</taxon>
        <taxon>Gunneridae</taxon>
        <taxon>Pentapetalae</taxon>
        <taxon>Caryophyllales</taxon>
        <taxon>Cactineae</taxon>
        <taxon>Cactaceae</taxon>
        <taxon>Cactoideae</taxon>
        <taxon>Echinocereeae</taxon>
        <taxon>Carnegiea</taxon>
    </lineage>
</organism>
<evidence type="ECO:0000313" key="2">
    <source>
        <dbReference type="Proteomes" id="UP001153076"/>
    </source>
</evidence>
<keyword evidence="2" id="KW-1185">Reference proteome</keyword>
<accession>A0A9Q1KCD6</accession>
<protein>
    <submittedName>
        <fullName evidence="1">Uncharacterized protein</fullName>
    </submittedName>
</protein>
<dbReference type="Proteomes" id="UP001153076">
    <property type="component" value="Unassembled WGS sequence"/>
</dbReference>
<name>A0A9Q1KCD6_9CARY</name>
<evidence type="ECO:0000313" key="1">
    <source>
        <dbReference type="EMBL" id="KAJ8440915.1"/>
    </source>
</evidence>
<sequence>MMCLKGRGLVPLAAAEMEVPQVGSSQRPWRNILLSSQGQLKNSASCRHPPSHGCDQPGENHLPELCSESTTHSRRPLPCWQASLNLDFLALEPKEDEQGHTMNHGVFNILKNGAQIRLVTFPDHFQELSNVPQPTASGTKGILEMKSLASSSLPARLKRSIMQV</sequence>
<reference evidence="1" key="1">
    <citation type="submission" date="2022-04" db="EMBL/GenBank/DDBJ databases">
        <title>Carnegiea gigantea Genome sequencing and assembly v2.</title>
        <authorList>
            <person name="Copetti D."/>
            <person name="Sanderson M.J."/>
            <person name="Burquez A."/>
            <person name="Wojciechowski M.F."/>
        </authorList>
    </citation>
    <scope>NUCLEOTIDE SEQUENCE</scope>
    <source>
        <strain evidence="1">SGP5-SGP5p</strain>
        <tissue evidence="1">Aerial part</tissue>
    </source>
</reference>
<dbReference type="EMBL" id="JAKOGI010000182">
    <property type="protein sequence ID" value="KAJ8440915.1"/>
    <property type="molecule type" value="Genomic_DNA"/>
</dbReference>
<comment type="caution">
    <text evidence="1">The sequence shown here is derived from an EMBL/GenBank/DDBJ whole genome shotgun (WGS) entry which is preliminary data.</text>
</comment>
<proteinExistence type="predicted"/>
<dbReference type="AlphaFoldDB" id="A0A9Q1KCD6"/>